<accession>A0A1G4X235</accession>
<reference evidence="4" key="1">
    <citation type="submission" date="2016-10" db="EMBL/GenBank/DDBJ databases">
        <authorList>
            <person name="Varghese N."/>
            <person name="Submissions S."/>
        </authorList>
    </citation>
    <scope>NUCLEOTIDE SEQUENCE [LARGE SCALE GENOMIC DNA]</scope>
    <source>
        <strain evidence="4">UNC267MFSha1.1M11</strain>
    </source>
</reference>
<name>A0A1G4X235_9MYCO</name>
<protein>
    <recommendedName>
        <fullName evidence="2">ESX-1 secretion-associated protein EspA/EspE-like domain-containing protein</fullName>
    </recommendedName>
</protein>
<dbReference type="EMBL" id="FMUB01000022">
    <property type="protein sequence ID" value="SCX34232.1"/>
    <property type="molecule type" value="Genomic_DNA"/>
</dbReference>
<sequence length="374" mass="37623">MVGGSTVSARPTPPGPSRKDGALTDALVEAVGSHILAGGQWLLTEMKRTLGDGDPDDGRAFGAAAEGFRSADAELGGAVAADHWAGEGADAYADQNARQRLRAESVADADREVHRVLAGEAYQVSFHRRQIDELYNWLGELSEYTRWLDLVPRYGDAAKLVVESAAVHTALASAGFEVANMHQEAADNADKLKDLVGRYQAIAAGAELPDGGFGGPGGGPSRPPDAEPDDLGAMGGAVGAVGAAGGAEDLAESTGVDPADQPGPPAALAGLFGMAGALPALATAFTAPLAALLAPAGGLVAAAVQAAAQGVAAGPREHQPDDEDESEPDPSSTAVPDELIHVRAEDSGPGGSDPANVNPGHTPVSDAATQPPGR</sequence>
<gene>
    <name evidence="3" type="ORF">SAMN02799620_06268</name>
</gene>
<evidence type="ECO:0000256" key="1">
    <source>
        <dbReference type="SAM" id="MobiDB-lite"/>
    </source>
</evidence>
<dbReference type="InterPro" id="IPR043796">
    <property type="entry name" value="ESX-1_EspA/EspE-like"/>
</dbReference>
<feature type="compositionally biased region" description="Gly residues" evidence="1">
    <location>
        <begin position="211"/>
        <end position="220"/>
    </location>
</feature>
<evidence type="ECO:0000313" key="3">
    <source>
        <dbReference type="EMBL" id="SCX34232.1"/>
    </source>
</evidence>
<feature type="domain" description="ESX-1 secretion-associated protein EspA/EspE-like" evidence="2">
    <location>
        <begin position="50"/>
        <end position="132"/>
    </location>
</feature>
<feature type="region of interest" description="Disordered" evidence="1">
    <location>
        <begin position="207"/>
        <end position="238"/>
    </location>
</feature>
<evidence type="ECO:0000259" key="2">
    <source>
        <dbReference type="Pfam" id="PF18879"/>
    </source>
</evidence>
<dbReference type="Pfam" id="PF18879">
    <property type="entry name" value="EspA_EspE"/>
    <property type="match status" value="1"/>
</dbReference>
<dbReference type="STRING" id="1502745.SAMN02799620_06268"/>
<dbReference type="Proteomes" id="UP000199707">
    <property type="component" value="Unassembled WGS sequence"/>
</dbReference>
<feature type="region of interest" description="Disordered" evidence="1">
    <location>
        <begin position="311"/>
        <end position="374"/>
    </location>
</feature>
<dbReference type="AlphaFoldDB" id="A0A1G4X235"/>
<evidence type="ECO:0000313" key="4">
    <source>
        <dbReference type="Proteomes" id="UP000199707"/>
    </source>
</evidence>
<proteinExistence type="predicted"/>
<organism evidence="3 4">
    <name type="scientific">Mycolicibacterium fluoranthenivorans</name>
    <dbReference type="NCBI Taxonomy" id="258505"/>
    <lineage>
        <taxon>Bacteria</taxon>
        <taxon>Bacillati</taxon>
        <taxon>Actinomycetota</taxon>
        <taxon>Actinomycetes</taxon>
        <taxon>Mycobacteriales</taxon>
        <taxon>Mycobacteriaceae</taxon>
        <taxon>Mycolicibacterium</taxon>
    </lineage>
</organism>
<feature type="region of interest" description="Disordered" evidence="1">
    <location>
        <begin position="1"/>
        <end position="21"/>
    </location>
</feature>